<keyword evidence="2" id="KW-1003">Cell membrane</keyword>
<comment type="similarity">
    <text evidence="6">Belongs to the exbB/tolQ family.</text>
</comment>
<gene>
    <name evidence="10" type="ORF">MOX91_07120</name>
</gene>
<dbReference type="PANTHER" id="PTHR30625">
    <property type="entry name" value="PROTEIN TOLQ"/>
    <property type="match status" value="1"/>
</dbReference>
<keyword evidence="5 7" id="KW-0472">Membrane</keyword>
<evidence type="ECO:0000256" key="3">
    <source>
        <dbReference type="ARBA" id="ARBA00022692"/>
    </source>
</evidence>
<comment type="subcellular location">
    <subcellularLocation>
        <location evidence="1">Cell membrane</location>
        <topology evidence="1">Multi-pass membrane protein</topology>
    </subcellularLocation>
    <subcellularLocation>
        <location evidence="6">Membrane</location>
        <topology evidence="6">Multi-pass membrane protein</topology>
    </subcellularLocation>
</comment>
<reference evidence="10 11" key="1">
    <citation type="submission" date="2022-03" db="EMBL/GenBank/DDBJ databases">
        <title>Novel taxa within the pig intestine.</title>
        <authorList>
            <person name="Wylensek D."/>
            <person name="Bishof K."/>
            <person name="Afrizal A."/>
            <person name="Clavel T."/>
        </authorList>
    </citation>
    <scope>NUCLEOTIDE SEQUENCE [LARGE SCALE GENOMIC DNA]</scope>
    <source>
        <strain evidence="10 11">CLA-KB-P66</strain>
    </source>
</reference>
<feature type="chain" id="PRO_5047101728" evidence="8">
    <location>
        <begin position="25"/>
        <end position="278"/>
    </location>
</feature>
<evidence type="ECO:0000256" key="5">
    <source>
        <dbReference type="ARBA" id="ARBA00023136"/>
    </source>
</evidence>
<feature type="signal peptide" evidence="8">
    <location>
        <begin position="1"/>
        <end position="24"/>
    </location>
</feature>
<feature type="domain" description="MotA/TolQ/ExbB proton channel" evidence="9">
    <location>
        <begin position="124"/>
        <end position="242"/>
    </location>
</feature>
<evidence type="ECO:0000256" key="7">
    <source>
        <dbReference type="SAM" id="Phobius"/>
    </source>
</evidence>
<feature type="transmembrane region" description="Helical" evidence="7">
    <location>
        <begin position="213"/>
        <end position="234"/>
    </location>
</feature>
<dbReference type="InterPro" id="IPR050790">
    <property type="entry name" value="ExbB/TolQ_transport"/>
</dbReference>
<protein>
    <submittedName>
        <fullName evidence="10">MotA/TolQ/ExbB proton channel family protein</fullName>
    </submittedName>
</protein>
<dbReference type="InterPro" id="IPR002898">
    <property type="entry name" value="MotA_ExbB_proton_chnl"/>
</dbReference>
<sequence length="278" mass="29257">MKSKLLKVLAIAAVAAFGFGIASAQEAAPAPEAANQTAADAAKKKPGEPEKIAGKSLMDMWKAGGMTMYPLALCAIACISLAIVNGISMRSKKFAVPADVNELKKLLNEKNIDGAIEYCEKHPTPFTNILGAGLSRVNDKEIDWEAIEVAMEESSMQEMASPYVMVNYLALIASISPMLGLFGTVTGMVKAFNTIAAEGAGSAQKLADNISEALITTATGMMVGIPAMLGYFIFKNQYGKVVSGLSSVVGDVLYVFKMSSKYGPQDLGLDAVEAPAKK</sequence>
<keyword evidence="3 7" id="KW-0812">Transmembrane</keyword>
<keyword evidence="11" id="KW-1185">Reference proteome</keyword>
<evidence type="ECO:0000313" key="10">
    <source>
        <dbReference type="EMBL" id="MDX8415944.1"/>
    </source>
</evidence>
<evidence type="ECO:0000256" key="2">
    <source>
        <dbReference type="ARBA" id="ARBA00022475"/>
    </source>
</evidence>
<keyword evidence="4 7" id="KW-1133">Transmembrane helix</keyword>
<dbReference type="PANTHER" id="PTHR30625:SF11">
    <property type="entry name" value="MOTA_TOLQ_EXBB PROTON CHANNEL DOMAIN-CONTAINING PROTEIN"/>
    <property type="match status" value="1"/>
</dbReference>
<evidence type="ECO:0000256" key="1">
    <source>
        <dbReference type="ARBA" id="ARBA00004651"/>
    </source>
</evidence>
<dbReference type="Pfam" id="PF01618">
    <property type="entry name" value="MotA_ExbB"/>
    <property type="match status" value="1"/>
</dbReference>
<dbReference type="RefSeq" id="WP_370397397.1">
    <property type="nucleotide sequence ID" value="NZ_JALBUT010000007.1"/>
</dbReference>
<dbReference type="EMBL" id="JALBUT010000007">
    <property type="protein sequence ID" value="MDX8415944.1"/>
    <property type="molecule type" value="Genomic_DNA"/>
</dbReference>
<evidence type="ECO:0000256" key="4">
    <source>
        <dbReference type="ARBA" id="ARBA00022989"/>
    </source>
</evidence>
<evidence type="ECO:0000313" key="11">
    <source>
        <dbReference type="Proteomes" id="UP001275932"/>
    </source>
</evidence>
<comment type="caution">
    <text evidence="10">The sequence shown here is derived from an EMBL/GenBank/DDBJ whole genome shotgun (WGS) entry which is preliminary data.</text>
</comment>
<accession>A0ABU4WIA2</accession>
<keyword evidence="8" id="KW-0732">Signal</keyword>
<evidence type="ECO:0000259" key="9">
    <source>
        <dbReference type="Pfam" id="PF01618"/>
    </source>
</evidence>
<name>A0ABU4WIA2_9BACT</name>
<feature type="transmembrane region" description="Helical" evidence="7">
    <location>
        <begin position="163"/>
        <end position="182"/>
    </location>
</feature>
<proteinExistence type="inferred from homology"/>
<organism evidence="10 11">
    <name type="scientific">Intestinicryptomonas porci</name>
    <dbReference type="NCBI Taxonomy" id="2926320"/>
    <lineage>
        <taxon>Bacteria</taxon>
        <taxon>Pseudomonadati</taxon>
        <taxon>Verrucomicrobiota</taxon>
        <taxon>Opitutia</taxon>
        <taxon>Opitutales</taxon>
        <taxon>Intestinicryptomonaceae</taxon>
        <taxon>Intestinicryptomonas</taxon>
    </lineage>
</organism>
<keyword evidence="6" id="KW-0813">Transport</keyword>
<feature type="transmembrane region" description="Helical" evidence="7">
    <location>
        <begin position="66"/>
        <end position="84"/>
    </location>
</feature>
<evidence type="ECO:0000256" key="6">
    <source>
        <dbReference type="RuleBase" id="RU004057"/>
    </source>
</evidence>
<dbReference type="Proteomes" id="UP001275932">
    <property type="component" value="Unassembled WGS sequence"/>
</dbReference>
<evidence type="ECO:0000256" key="8">
    <source>
        <dbReference type="SAM" id="SignalP"/>
    </source>
</evidence>
<keyword evidence="6" id="KW-0653">Protein transport</keyword>